<feature type="domain" description="Pyrroline-5-carboxylate reductase catalytic N-terminal" evidence="3">
    <location>
        <begin position="3"/>
        <end position="91"/>
    </location>
</feature>
<dbReference type="PANTHER" id="PTHR14239">
    <property type="entry name" value="DUDULIN-RELATED"/>
    <property type="match status" value="1"/>
</dbReference>
<dbReference type="GO" id="GO:0016491">
    <property type="term" value="F:oxidoreductase activity"/>
    <property type="evidence" value="ECO:0007669"/>
    <property type="project" value="UniProtKB-KW"/>
</dbReference>
<reference evidence="4 5" key="1">
    <citation type="submission" date="2020-03" db="EMBL/GenBank/DDBJ databases">
        <title>Whole genome shotgun sequence of Phytohabitans suffuscus NBRC 105367.</title>
        <authorList>
            <person name="Komaki H."/>
            <person name="Tamura T."/>
        </authorList>
    </citation>
    <scope>NUCLEOTIDE SEQUENCE [LARGE SCALE GENOMIC DNA]</scope>
    <source>
        <strain evidence="4 5">NBRC 105367</strain>
    </source>
</reference>
<keyword evidence="5" id="KW-1185">Reference proteome</keyword>
<dbReference type="KEGG" id="psuu:Psuf_078220"/>
<evidence type="ECO:0000313" key="4">
    <source>
        <dbReference type="EMBL" id="BCB90509.1"/>
    </source>
</evidence>
<evidence type="ECO:0000256" key="2">
    <source>
        <dbReference type="SAM" id="MobiDB-lite"/>
    </source>
</evidence>
<feature type="region of interest" description="Disordered" evidence="2">
    <location>
        <begin position="172"/>
        <end position="253"/>
    </location>
</feature>
<dbReference type="InterPro" id="IPR036291">
    <property type="entry name" value="NAD(P)-bd_dom_sf"/>
</dbReference>
<protein>
    <recommendedName>
        <fullName evidence="3">Pyrroline-5-carboxylate reductase catalytic N-terminal domain-containing protein</fullName>
    </recommendedName>
</protein>
<dbReference type="SUPFAM" id="SSF51735">
    <property type="entry name" value="NAD(P)-binding Rossmann-fold domains"/>
    <property type="match status" value="1"/>
</dbReference>
<gene>
    <name evidence="4" type="ORF">Psuf_078220</name>
</gene>
<reference evidence="4 5" key="2">
    <citation type="submission" date="2020-03" db="EMBL/GenBank/DDBJ databases">
        <authorList>
            <person name="Ichikawa N."/>
            <person name="Kimura A."/>
            <person name="Kitahashi Y."/>
            <person name="Uohara A."/>
        </authorList>
    </citation>
    <scope>NUCLEOTIDE SEQUENCE [LARGE SCALE GENOMIC DNA]</scope>
    <source>
        <strain evidence="4 5">NBRC 105367</strain>
    </source>
</reference>
<evidence type="ECO:0000259" key="3">
    <source>
        <dbReference type="Pfam" id="PF03807"/>
    </source>
</evidence>
<evidence type="ECO:0000256" key="1">
    <source>
        <dbReference type="ARBA" id="ARBA00023002"/>
    </source>
</evidence>
<dbReference type="EMBL" id="AP022871">
    <property type="protein sequence ID" value="BCB90509.1"/>
    <property type="molecule type" value="Genomic_DNA"/>
</dbReference>
<sequence length="253" mass="27105">MNIAIIGAGHIGGTLAKHLTEAGHNVAIANSRGPDTLRRMESQLGDHARAVTAEQAAAFGDVVIVSIPFGHYTDLPIAGTAGKTVVDTTNYDPDRDGPIAELDDGSTTSSELMQRHLPQAAVIKAFNSMRWDHLRDYGHTGGALERYGMPVAGNDPQAKREVEDLVEQLGFEPVDSGDLARGGRRQQPGSPLFTADLTAEDMHARLDPEVPAKMSSQDWTDAAARARTSDDPRARTPRDRSGIPTTGTAPPRR</sequence>
<dbReference type="InterPro" id="IPR028939">
    <property type="entry name" value="P5C_Rdtase_cat_N"/>
</dbReference>
<dbReference type="Pfam" id="PF03807">
    <property type="entry name" value="F420_oxidored"/>
    <property type="match status" value="1"/>
</dbReference>
<proteinExistence type="predicted"/>
<feature type="compositionally biased region" description="Basic and acidic residues" evidence="2">
    <location>
        <begin position="227"/>
        <end position="241"/>
    </location>
</feature>
<name>A0A6F8YWP8_9ACTN</name>
<dbReference type="RefSeq" id="WP_173162851.1">
    <property type="nucleotide sequence ID" value="NZ_AP022871.1"/>
</dbReference>
<dbReference type="Gene3D" id="3.40.50.720">
    <property type="entry name" value="NAD(P)-binding Rossmann-like Domain"/>
    <property type="match status" value="1"/>
</dbReference>
<accession>A0A6F8YWP8</accession>
<dbReference type="Proteomes" id="UP000503011">
    <property type="component" value="Chromosome"/>
</dbReference>
<feature type="compositionally biased region" description="Basic and acidic residues" evidence="2">
    <location>
        <begin position="200"/>
        <end position="210"/>
    </location>
</feature>
<evidence type="ECO:0000313" key="5">
    <source>
        <dbReference type="Proteomes" id="UP000503011"/>
    </source>
</evidence>
<organism evidence="4 5">
    <name type="scientific">Phytohabitans suffuscus</name>
    <dbReference type="NCBI Taxonomy" id="624315"/>
    <lineage>
        <taxon>Bacteria</taxon>
        <taxon>Bacillati</taxon>
        <taxon>Actinomycetota</taxon>
        <taxon>Actinomycetes</taxon>
        <taxon>Micromonosporales</taxon>
        <taxon>Micromonosporaceae</taxon>
    </lineage>
</organism>
<dbReference type="InterPro" id="IPR051267">
    <property type="entry name" value="STEAP_metalloreductase"/>
</dbReference>
<dbReference type="AlphaFoldDB" id="A0A6F8YWP8"/>
<feature type="compositionally biased region" description="Polar residues" evidence="2">
    <location>
        <begin position="243"/>
        <end position="253"/>
    </location>
</feature>
<keyword evidence="1" id="KW-0560">Oxidoreductase</keyword>